<accession>A0A1G9AY70</accession>
<dbReference type="FunFam" id="3.40.50.300:FF:000006">
    <property type="entry name" value="DNA-binding transcriptional regulator NtrC"/>
    <property type="match status" value="1"/>
</dbReference>
<dbReference type="Pfam" id="PF25601">
    <property type="entry name" value="AAA_lid_14"/>
    <property type="match status" value="1"/>
</dbReference>
<dbReference type="GO" id="GO:0043565">
    <property type="term" value="F:sequence-specific DNA binding"/>
    <property type="evidence" value="ECO:0007669"/>
    <property type="project" value="InterPro"/>
</dbReference>
<dbReference type="InterPro" id="IPR009057">
    <property type="entry name" value="Homeodomain-like_sf"/>
</dbReference>
<dbReference type="Gene3D" id="1.10.8.60">
    <property type="match status" value="1"/>
</dbReference>
<evidence type="ECO:0000313" key="9">
    <source>
        <dbReference type="Proteomes" id="UP000198629"/>
    </source>
</evidence>
<dbReference type="STRING" id="492660.SAMN05192566_0853"/>
<gene>
    <name evidence="8" type="ORF">SAMN05192566_0853</name>
</gene>
<dbReference type="OrthoDB" id="5288224at2"/>
<evidence type="ECO:0000259" key="7">
    <source>
        <dbReference type="PROSITE" id="PS50110"/>
    </source>
</evidence>
<feature type="modified residue" description="4-aspartylphosphate" evidence="5">
    <location>
        <position position="69"/>
    </location>
</feature>
<dbReference type="PROSITE" id="PS50045">
    <property type="entry name" value="SIGMA54_INTERACT_4"/>
    <property type="match status" value="1"/>
</dbReference>
<dbReference type="EMBL" id="FNFX01000002">
    <property type="protein sequence ID" value="SDK31575.1"/>
    <property type="molecule type" value="Genomic_DNA"/>
</dbReference>
<dbReference type="InterPro" id="IPR027417">
    <property type="entry name" value="P-loop_NTPase"/>
</dbReference>
<dbReference type="Gene3D" id="3.40.50.300">
    <property type="entry name" value="P-loop containing nucleotide triphosphate hydrolases"/>
    <property type="match status" value="1"/>
</dbReference>
<evidence type="ECO:0000259" key="6">
    <source>
        <dbReference type="PROSITE" id="PS50045"/>
    </source>
</evidence>
<dbReference type="PANTHER" id="PTHR32071:SF81">
    <property type="entry name" value="PROPIONATE CATABOLISM OPERON REGULATORY PROTEIN"/>
    <property type="match status" value="1"/>
</dbReference>
<dbReference type="InterPro" id="IPR058031">
    <property type="entry name" value="AAA_lid_NorR"/>
</dbReference>
<organism evidence="8 9">
    <name type="scientific">Methylophilus rhizosphaerae</name>
    <dbReference type="NCBI Taxonomy" id="492660"/>
    <lineage>
        <taxon>Bacteria</taxon>
        <taxon>Pseudomonadati</taxon>
        <taxon>Pseudomonadota</taxon>
        <taxon>Betaproteobacteria</taxon>
        <taxon>Nitrosomonadales</taxon>
        <taxon>Methylophilaceae</taxon>
        <taxon>Methylophilus</taxon>
    </lineage>
</organism>
<dbReference type="PROSITE" id="PS50110">
    <property type="entry name" value="RESPONSE_REGULATORY"/>
    <property type="match status" value="1"/>
</dbReference>
<evidence type="ECO:0000313" key="8">
    <source>
        <dbReference type="EMBL" id="SDK31575.1"/>
    </source>
</evidence>
<dbReference type="InterPro" id="IPR011006">
    <property type="entry name" value="CheY-like_superfamily"/>
</dbReference>
<dbReference type="Pfam" id="PF00158">
    <property type="entry name" value="Sigma54_activat"/>
    <property type="match status" value="1"/>
</dbReference>
<dbReference type="SUPFAM" id="SSF52172">
    <property type="entry name" value="CheY-like"/>
    <property type="match status" value="1"/>
</dbReference>
<dbReference type="GO" id="GO:0006355">
    <property type="term" value="P:regulation of DNA-templated transcription"/>
    <property type="evidence" value="ECO:0007669"/>
    <property type="project" value="InterPro"/>
</dbReference>
<evidence type="ECO:0000256" key="2">
    <source>
        <dbReference type="ARBA" id="ARBA00022840"/>
    </source>
</evidence>
<dbReference type="CDD" id="cd00009">
    <property type="entry name" value="AAA"/>
    <property type="match status" value="1"/>
</dbReference>
<keyword evidence="5" id="KW-0597">Phosphoprotein</keyword>
<keyword evidence="3" id="KW-0805">Transcription regulation</keyword>
<dbReference type="SMART" id="SM00448">
    <property type="entry name" value="REC"/>
    <property type="match status" value="1"/>
</dbReference>
<feature type="domain" description="Response regulatory" evidence="7">
    <location>
        <begin position="20"/>
        <end position="132"/>
    </location>
</feature>
<proteinExistence type="predicted"/>
<dbReference type="InterPro" id="IPR002197">
    <property type="entry name" value="HTH_Fis"/>
</dbReference>
<name>A0A1G9AY70_9PROT</name>
<dbReference type="InterPro" id="IPR002078">
    <property type="entry name" value="Sigma_54_int"/>
</dbReference>
<keyword evidence="9" id="KW-1185">Reference proteome</keyword>
<reference evidence="9" key="1">
    <citation type="submission" date="2016-10" db="EMBL/GenBank/DDBJ databases">
        <authorList>
            <person name="Varghese N."/>
            <person name="Submissions S."/>
        </authorList>
    </citation>
    <scope>NUCLEOTIDE SEQUENCE [LARGE SCALE GENOMIC DNA]</scope>
    <source>
        <strain evidence="9">CBMB127</strain>
    </source>
</reference>
<dbReference type="Gene3D" id="1.10.10.60">
    <property type="entry name" value="Homeodomain-like"/>
    <property type="match status" value="1"/>
</dbReference>
<dbReference type="Gene3D" id="3.40.50.2300">
    <property type="match status" value="1"/>
</dbReference>
<dbReference type="RefSeq" id="WP_091470626.1">
    <property type="nucleotide sequence ID" value="NZ_FNFX01000002.1"/>
</dbReference>
<protein>
    <submittedName>
        <fullName evidence="8">DNA-binding transcriptional response regulator, NtrC family, contains REC, AAA-type ATPase, and a Fis-type DNA-binding domains</fullName>
    </submittedName>
</protein>
<dbReference type="PRINTS" id="PR01590">
    <property type="entry name" value="HTHFIS"/>
</dbReference>
<dbReference type="Pfam" id="PF00072">
    <property type="entry name" value="Response_reg"/>
    <property type="match status" value="1"/>
</dbReference>
<evidence type="ECO:0000256" key="4">
    <source>
        <dbReference type="ARBA" id="ARBA00023163"/>
    </source>
</evidence>
<dbReference type="PROSITE" id="PS00675">
    <property type="entry name" value="SIGMA54_INTERACT_1"/>
    <property type="match status" value="1"/>
</dbReference>
<dbReference type="PANTHER" id="PTHR32071">
    <property type="entry name" value="TRANSCRIPTIONAL REGULATORY PROTEIN"/>
    <property type="match status" value="1"/>
</dbReference>
<keyword evidence="4" id="KW-0804">Transcription</keyword>
<dbReference type="Proteomes" id="UP000198629">
    <property type="component" value="Unassembled WGS sequence"/>
</dbReference>
<dbReference type="GO" id="GO:0005524">
    <property type="term" value="F:ATP binding"/>
    <property type="evidence" value="ECO:0007669"/>
    <property type="project" value="UniProtKB-KW"/>
</dbReference>
<feature type="domain" description="Sigma-54 factor interaction" evidence="6">
    <location>
        <begin position="157"/>
        <end position="393"/>
    </location>
</feature>
<keyword evidence="2" id="KW-0067">ATP-binding</keyword>
<sequence length="472" mass="52394">MLSQISSPDSQATLLPVKKKILLVEDEVLFARAVVKRLQKAGFECEHAESLHDAKLLIKQFEPDMALLDMRLPDGNGLDLLSDMIAKNINVIVMTAFGEVTDAVNAIKLGALDYLKKPIDLEELLLIIQKNEKTTELQTSLAYSRQRDAVINESIQLIGESAAMQSVRQQIGRIAQLSSLSDAVPPTVLITGETGTGKDVVARYLHASCINHDKPFVYIDCASLPAELMESELFGHEKGAFTNAVASRPGLIESAEDGTLFLDEIGELPLGLQAKLLNVLERRMVRRLGSTKERPVLARIIAATNRDLYQMSSEGRFRSDLYYRLNVITMQMPPVRNRGQDILLLANYFRQMTEKRYALPHHEFDASALMAIQHYHWPGNVREMRHQISRAVLMCTQPVISAQALGLPQASQVAVSALGASDAPMTLEDAEKAMLLSALEQARHNVSKAARILGITRMTMRYRMDKHGISSV</sequence>
<dbReference type="InterPro" id="IPR025662">
    <property type="entry name" value="Sigma_54_int_dom_ATP-bd_1"/>
</dbReference>
<dbReference type="SMART" id="SM00382">
    <property type="entry name" value="AAA"/>
    <property type="match status" value="1"/>
</dbReference>
<dbReference type="SUPFAM" id="SSF52540">
    <property type="entry name" value="P-loop containing nucleoside triphosphate hydrolases"/>
    <property type="match status" value="1"/>
</dbReference>
<evidence type="ECO:0000256" key="3">
    <source>
        <dbReference type="ARBA" id="ARBA00023015"/>
    </source>
</evidence>
<dbReference type="InterPro" id="IPR003593">
    <property type="entry name" value="AAA+_ATPase"/>
</dbReference>
<evidence type="ECO:0000256" key="1">
    <source>
        <dbReference type="ARBA" id="ARBA00022741"/>
    </source>
</evidence>
<dbReference type="Pfam" id="PF02954">
    <property type="entry name" value="HTH_8"/>
    <property type="match status" value="1"/>
</dbReference>
<keyword evidence="1" id="KW-0547">Nucleotide-binding</keyword>
<dbReference type="AlphaFoldDB" id="A0A1G9AY70"/>
<evidence type="ECO:0000256" key="5">
    <source>
        <dbReference type="PROSITE-ProRule" id="PRU00169"/>
    </source>
</evidence>
<dbReference type="InterPro" id="IPR001789">
    <property type="entry name" value="Sig_transdc_resp-reg_receiver"/>
</dbReference>
<keyword evidence="8" id="KW-0238">DNA-binding</keyword>
<dbReference type="SUPFAM" id="SSF46689">
    <property type="entry name" value="Homeodomain-like"/>
    <property type="match status" value="1"/>
</dbReference>
<dbReference type="GO" id="GO:0000160">
    <property type="term" value="P:phosphorelay signal transduction system"/>
    <property type="evidence" value="ECO:0007669"/>
    <property type="project" value="InterPro"/>
</dbReference>